<comment type="caution">
    <text evidence="1">The sequence shown here is derived from an EMBL/GenBank/DDBJ whole genome shotgun (WGS) entry which is preliminary data.</text>
</comment>
<reference evidence="1 2" key="1">
    <citation type="submission" date="2019-05" db="EMBL/GenBank/DDBJ databases">
        <title>Sulfitobacter sabulilitoris sp. nov., isolated from a marine sand.</title>
        <authorList>
            <person name="Yoon J.-H."/>
        </authorList>
    </citation>
    <scope>NUCLEOTIDE SEQUENCE [LARGE SCALE GENOMIC DNA]</scope>
    <source>
        <strain evidence="1 2">HSMS-29</strain>
    </source>
</reference>
<proteinExistence type="predicted"/>
<protein>
    <submittedName>
        <fullName evidence="1">Uncharacterized protein</fullName>
    </submittedName>
</protein>
<dbReference type="OrthoDB" id="7728363at2"/>
<keyword evidence="2" id="KW-1185">Reference proteome</keyword>
<gene>
    <name evidence="1" type="ORF">FDT80_00450</name>
</gene>
<accession>A0A5S3PIC6</accession>
<organism evidence="1 2">
    <name type="scientific">Sulfitobacter sabulilitoris</name>
    <dbReference type="NCBI Taxonomy" id="2562655"/>
    <lineage>
        <taxon>Bacteria</taxon>
        <taxon>Pseudomonadati</taxon>
        <taxon>Pseudomonadota</taxon>
        <taxon>Alphaproteobacteria</taxon>
        <taxon>Rhodobacterales</taxon>
        <taxon>Roseobacteraceae</taxon>
        <taxon>Sulfitobacter</taxon>
    </lineage>
</organism>
<evidence type="ECO:0000313" key="2">
    <source>
        <dbReference type="Proteomes" id="UP000309550"/>
    </source>
</evidence>
<evidence type="ECO:0000313" key="1">
    <source>
        <dbReference type="EMBL" id="TMM54109.1"/>
    </source>
</evidence>
<dbReference type="RefSeq" id="WP_138660283.1">
    <property type="nucleotide sequence ID" value="NZ_VANS01000001.1"/>
</dbReference>
<dbReference type="AlphaFoldDB" id="A0A5S3PIC6"/>
<sequence length="134" mass="14591">MFDTVNTAQIRPPKDDTPSNLDRFVDSHQDALYDAAALLAGGRGIHLVDRIVDGMSDQEGPTSRTIRALHDLFDILALENVDDLTRPEAHFFLAIDPSEPIVDDICLLTDELATIISDMDTAAEQQSSDGRAAA</sequence>
<dbReference type="Proteomes" id="UP000309550">
    <property type="component" value="Unassembled WGS sequence"/>
</dbReference>
<name>A0A5S3PIC6_9RHOB</name>
<dbReference type="EMBL" id="VANS01000001">
    <property type="protein sequence ID" value="TMM54109.1"/>
    <property type="molecule type" value="Genomic_DNA"/>
</dbReference>